<feature type="transmembrane region" description="Helical" evidence="8">
    <location>
        <begin position="277"/>
        <end position="304"/>
    </location>
</feature>
<dbReference type="STRING" id="1977882.B9T28_05935"/>
<feature type="transmembrane region" description="Helical" evidence="8">
    <location>
        <begin position="96"/>
        <end position="117"/>
    </location>
</feature>
<accession>A0A1Y3CI17</accession>
<comment type="caution">
    <text evidence="9">The sequence shown here is derived from an EMBL/GenBank/DDBJ whole genome shotgun (WGS) entry which is preliminary data.</text>
</comment>
<comment type="subcellular location">
    <subcellularLocation>
        <location evidence="1">Cell membrane</location>
        <topology evidence="1">Multi-pass membrane protein</topology>
    </subcellularLocation>
</comment>
<dbReference type="Pfam" id="PF03547">
    <property type="entry name" value="Mem_trans"/>
    <property type="match status" value="1"/>
</dbReference>
<name>A0A1Y3CI17_9GAMM</name>
<evidence type="ECO:0000256" key="2">
    <source>
        <dbReference type="ARBA" id="ARBA00010145"/>
    </source>
</evidence>
<keyword evidence="10" id="KW-1185">Reference proteome</keyword>
<evidence type="ECO:0000256" key="6">
    <source>
        <dbReference type="ARBA" id="ARBA00022989"/>
    </source>
</evidence>
<dbReference type="RefSeq" id="WP_086203010.1">
    <property type="nucleotide sequence ID" value="NZ_NEGB01000002.1"/>
</dbReference>
<keyword evidence="5 8" id="KW-0812">Transmembrane</keyword>
<dbReference type="PANTHER" id="PTHR36838:SF4">
    <property type="entry name" value="AUXIN EFFLUX CARRIER FAMILY PROTEIN"/>
    <property type="match status" value="1"/>
</dbReference>
<dbReference type="InterPro" id="IPR004776">
    <property type="entry name" value="Mem_transp_PIN-like"/>
</dbReference>
<feature type="transmembrane region" description="Helical" evidence="8">
    <location>
        <begin position="64"/>
        <end position="84"/>
    </location>
</feature>
<keyword evidence="3" id="KW-0813">Transport</keyword>
<keyword evidence="7 8" id="KW-0472">Membrane</keyword>
<dbReference type="OrthoDB" id="9805563at2"/>
<evidence type="ECO:0000256" key="7">
    <source>
        <dbReference type="ARBA" id="ARBA00023136"/>
    </source>
</evidence>
<feature type="transmembrane region" description="Helical" evidence="8">
    <location>
        <begin position="124"/>
        <end position="144"/>
    </location>
</feature>
<dbReference type="InterPro" id="IPR038770">
    <property type="entry name" value="Na+/solute_symporter_sf"/>
</dbReference>
<dbReference type="EMBL" id="NEGB01000002">
    <property type="protein sequence ID" value="OTG66766.1"/>
    <property type="molecule type" value="Genomic_DNA"/>
</dbReference>
<dbReference type="PANTHER" id="PTHR36838">
    <property type="entry name" value="AUXIN EFFLUX CARRIER FAMILY PROTEIN"/>
    <property type="match status" value="1"/>
</dbReference>
<feature type="transmembrane region" description="Helical" evidence="8">
    <location>
        <begin position="38"/>
        <end position="57"/>
    </location>
</feature>
<feature type="transmembrane region" description="Helical" evidence="8">
    <location>
        <begin position="164"/>
        <end position="185"/>
    </location>
</feature>
<sequence>MYSILLSLFPLITLIATGYLFKRLHFLSDGFWAGAEKLNYYILFPAMLFGNLATATLELNIVKTIVVVLAIVLSLICIALYGLRLIYKTVSARFGVYMQSMVRFNTYMGLAVVAALFHTQGMTILAITLSIAIPVVNILSVLSLMKSEGMVFRSVVFSLVKNPLILSCVIGILFNVLGFSLWAGLESLLKQLAICSLPLGLLCVGAALQFMAFKQDAMILFLNTFGRLLIVPALAFLICKMLNLSVLETQVLVVFFALPTASAAYILTKVLAGDSQLMAGVISLQTLCSALTLPFIIYFIIYFII</sequence>
<evidence type="ECO:0000313" key="10">
    <source>
        <dbReference type="Proteomes" id="UP000242765"/>
    </source>
</evidence>
<feature type="transmembrane region" description="Helical" evidence="8">
    <location>
        <begin position="192"/>
        <end position="212"/>
    </location>
</feature>
<dbReference type="GO" id="GO:0055085">
    <property type="term" value="P:transmembrane transport"/>
    <property type="evidence" value="ECO:0007669"/>
    <property type="project" value="InterPro"/>
</dbReference>
<keyword evidence="4" id="KW-1003">Cell membrane</keyword>
<organism evidence="9 10">
    <name type="scientific">Acinetobacter silvestris</name>
    <dbReference type="NCBI Taxonomy" id="1977882"/>
    <lineage>
        <taxon>Bacteria</taxon>
        <taxon>Pseudomonadati</taxon>
        <taxon>Pseudomonadota</taxon>
        <taxon>Gammaproteobacteria</taxon>
        <taxon>Moraxellales</taxon>
        <taxon>Moraxellaceae</taxon>
        <taxon>Acinetobacter</taxon>
    </lineage>
</organism>
<protein>
    <submittedName>
        <fullName evidence="9">Transporter</fullName>
    </submittedName>
</protein>
<gene>
    <name evidence="9" type="ORF">B9T28_05935</name>
</gene>
<comment type="similarity">
    <text evidence="2">Belongs to the auxin efflux carrier (TC 2.A.69) family.</text>
</comment>
<evidence type="ECO:0000256" key="3">
    <source>
        <dbReference type="ARBA" id="ARBA00022448"/>
    </source>
</evidence>
<feature type="transmembrane region" description="Helical" evidence="8">
    <location>
        <begin position="218"/>
        <end position="239"/>
    </location>
</feature>
<dbReference type="Gene3D" id="1.20.1530.20">
    <property type="match status" value="1"/>
</dbReference>
<dbReference type="AlphaFoldDB" id="A0A1Y3CI17"/>
<evidence type="ECO:0000256" key="8">
    <source>
        <dbReference type="SAM" id="Phobius"/>
    </source>
</evidence>
<evidence type="ECO:0000256" key="4">
    <source>
        <dbReference type="ARBA" id="ARBA00022475"/>
    </source>
</evidence>
<reference evidence="9 10" key="1">
    <citation type="submission" date="2017-04" db="EMBL/GenBank/DDBJ databases">
        <title>High diversity of culturable Acinetobacter species in natural soil and water ecosystems.</title>
        <authorList>
            <person name="Nemec A."/>
            <person name="Radolfova-Krizova L."/>
        </authorList>
    </citation>
    <scope>NUCLEOTIDE SEQUENCE [LARGE SCALE GENOMIC DNA]</scope>
    <source>
        <strain evidence="9 10">ANC 4999</strain>
    </source>
</reference>
<proteinExistence type="inferred from homology"/>
<keyword evidence="6 8" id="KW-1133">Transmembrane helix</keyword>
<evidence type="ECO:0000256" key="1">
    <source>
        <dbReference type="ARBA" id="ARBA00004651"/>
    </source>
</evidence>
<evidence type="ECO:0000256" key="5">
    <source>
        <dbReference type="ARBA" id="ARBA00022692"/>
    </source>
</evidence>
<dbReference type="GO" id="GO:0005886">
    <property type="term" value="C:plasma membrane"/>
    <property type="evidence" value="ECO:0007669"/>
    <property type="project" value="UniProtKB-SubCell"/>
</dbReference>
<feature type="transmembrane region" description="Helical" evidence="8">
    <location>
        <begin position="251"/>
        <end position="271"/>
    </location>
</feature>
<evidence type="ECO:0000313" key="9">
    <source>
        <dbReference type="EMBL" id="OTG66766.1"/>
    </source>
</evidence>
<dbReference type="Proteomes" id="UP000242765">
    <property type="component" value="Unassembled WGS sequence"/>
</dbReference>